<dbReference type="InterPro" id="IPR011990">
    <property type="entry name" value="TPR-like_helical_dom_sf"/>
</dbReference>
<dbReference type="Pfam" id="PF07024">
    <property type="entry name" value="ImpE"/>
    <property type="match status" value="1"/>
</dbReference>
<dbReference type="Gene3D" id="1.25.40.10">
    <property type="entry name" value="Tetratricopeptide repeat domain"/>
    <property type="match status" value="1"/>
</dbReference>
<dbReference type="SUPFAM" id="SSF144059">
    <property type="entry name" value="ImpE-like"/>
    <property type="match status" value="1"/>
</dbReference>
<dbReference type="PIRSF" id="PIRSF029288">
    <property type="entry name" value="SciE_ImpE"/>
    <property type="match status" value="1"/>
</dbReference>
<dbReference type="Proteomes" id="UP000755577">
    <property type="component" value="Unassembled WGS sequence"/>
</dbReference>
<proteinExistence type="predicted"/>
<dbReference type="EMBL" id="JAFCIQ010000012">
    <property type="protein sequence ID" value="MBM2768276.1"/>
    <property type="molecule type" value="Genomic_DNA"/>
</dbReference>
<gene>
    <name evidence="1" type="ORF">JQK92_17800</name>
</gene>
<accession>A0ABS2B5K9</accession>
<protein>
    <submittedName>
        <fullName evidence="1">ImpE protein superfamily protein</fullName>
    </submittedName>
</protein>
<name>A0ABS2B5K9_9BURK</name>
<keyword evidence="2" id="KW-1185">Reference proteome</keyword>
<comment type="caution">
    <text evidence="1">The sequence shown here is derived from an EMBL/GenBank/DDBJ whole genome shotgun (WGS) entry which is preliminary data.</text>
</comment>
<organism evidence="1 2">
    <name type="scientific">Burkholderia anthina</name>
    <dbReference type="NCBI Taxonomy" id="179879"/>
    <lineage>
        <taxon>Bacteria</taxon>
        <taxon>Pseudomonadati</taxon>
        <taxon>Pseudomonadota</taxon>
        <taxon>Betaproteobacteria</taxon>
        <taxon>Burkholderiales</taxon>
        <taxon>Burkholderiaceae</taxon>
        <taxon>Burkholderia</taxon>
        <taxon>Burkholderia cepacia complex</taxon>
    </lineage>
</organism>
<evidence type="ECO:0000313" key="1">
    <source>
        <dbReference type="EMBL" id="MBM2768276.1"/>
    </source>
</evidence>
<reference evidence="1 2" key="1">
    <citation type="submission" date="2021-02" db="EMBL/GenBank/DDBJ databases">
        <title>Draft genome of the type strains Burkholderia anthina DSM16086.</title>
        <authorList>
            <person name="Hertel R."/>
            <person name="Meissner J."/>
            <person name="Poehlein A."/>
            <person name="Daniel R."/>
            <person name="Commichau F.M."/>
        </authorList>
    </citation>
    <scope>NUCLEOTIDE SEQUENCE [LARGE SCALE GENOMIC DNA]</scope>
    <source>
        <strain evidence="1 2">DSM 16086</strain>
    </source>
</reference>
<sequence length="261" mass="29051">MLGTLTFDDWKANIVSNVKRRPSDVRLRWLLFELLCVDGEWDRALRQLQTWTMLESEGTSRAQMYRELIRCENLRTAVFDGRRTPNGIDPLPPWVDTLTRANAKLVDGDIATADVLRGAALGDAPATRGHCPQVGDFAWLTDSDTRVGPICELVVAGGYRWIPFDEMQTLTLGPITSLTDLVWRSAVISLRNATVLRGFLPVRYPGSENGPASLKLARETTWKDIGITAVIALGQKTWSSDKGDIGLLDISECRFSHDEHA</sequence>
<dbReference type="InterPro" id="IPR009211">
    <property type="entry name" value="TagJ"/>
</dbReference>
<evidence type="ECO:0000313" key="2">
    <source>
        <dbReference type="Proteomes" id="UP000755577"/>
    </source>
</evidence>